<dbReference type="EMBL" id="VZRB01000008">
    <property type="protein sequence ID" value="KAB1146796.1"/>
    <property type="molecule type" value="Genomic_DNA"/>
</dbReference>
<protein>
    <submittedName>
        <fullName evidence="1">Uncharacterized protein</fullName>
    </submittedName>
</protein>
<keyword evidence="2" id="KW-1185">Reference proteome</keyword>
<gene>
    <name evidence="1" type="ORF">F7R91_14545</name>
</gene>
<dbReference type="AlphaFoldDB" id="A0A6H9V384"/>
<name>A0A6H9V384_9ACTN</name>
<sequence>MSVMEQWVTDHDDETVIVVSAEEFRAAAEQALDELGLTYAELEQQARQRDFSSAQAHALWVSIGGTVDL</sequence>
<proteinExistence type="predicted"/>
<evidence type="ECO:0000313" key="1">
    <source>
        <dbReference type="EMBL" id="KAB1146796.1"/>
    </source>
</evidence>
<accession>A0A6H9V384</accession>
<reference evidence="1 2" key="1">
    <citation type="submission" date="2019-09" db="EMBL/GenBank/DDBJ databases">
        <title>Screening of Novel Bioactive Compounds from Soil-Associated.</title>
        <authorList>
            <person name="Zhao S."/>
        </authorList>
    </citation>
    <scope>NUCLEOTIDE SEQUENCE [LARGE SCALE GENOMIC DNA]</scope>
    <source>
        <strain evidence="1 2">HIT-DPA4</strain>
    </source>
</reference>
<comment type="caution">
    <text evidence="1">The sequence shown here is derived from an EMBL/GenBank/DDBJ whole genome shotgun (WGS) entry which is preliminary data.</text>
</comment>
<organism evidence="1 2">
    <name type="scientific">Streptomyces luteolifulvus</name>
    <dbReference type="NCBI Taxonomy" id="2615112"/>
    <lineage>
        <taxon>Bacteria</taxon>
        <taxon>Bacillati</taxon>
        <taxon>Actinomycetota</taxon>
        <taxon>Actinomycetes</taxon>
        <taxon>Kitasatosporales</taxon>
        <taxon>Streptomycetaceae</taxon>
        <taxon>Streptomyces</taxon>
    </lineage>
</organism>
<evidence type="ECO:0000313" key="2">
    <source>
        <dbReference type="Proteomes" id="UP000442707"/>
    </source>
</evidence>
<dbReference type="Proteomes" id="UP000442707">
    <property type="component" value="Unassembled WGS sequence"/>
</dbReference>